<feature type="domain" description="DUF5681" evidence="2">
    <location>
        <begin position="6"/>
        <end position="91"/>
    </location>
</feature>
<dbReference type="EMBL" id="LR796852">
    <property type="protein sequence ID" value="CAB4170214.1"/>
    <property type="molecule type" value="Genomic_DNA"/>
</dbReference>
<feature type="region of interest" description="Disordered" evidence="1">
    <location>
        <begin position="1"/>
        <end position="25"/>
    </location>
</feature>
<organism evidence="3">
    <name type="scientific">uncultured Caudovirales phage</name>
    <dbReference type="NCBI Taxonomy" id="2100421"/>
    <lineage>
        <taxon>Viruses</taxon>
        <taxon>Duplodnaviria</taxon>
        <taxon>Heunggongvirae</taxon>
        <taxon>Uroviricota</taxon>
        <taxon>Caudoviricetes</taxon>
        <taxon>Peduoviridae</taxon>
        <taxon>Maltschvirus</taxon>
        <taxon>Maltschvirus maltsch</taxon>
    </lineage>
</organism>
<reference evidence="3" key="1">
    <citation type="submission" date="2020-05" db="EMBL/GenBank/DDBJ databases">
        <authorList>
            <person name="Chiriac C."/>
            <person name="Salcher M."/>
            <person name="Ghai R."/>
            <person name="Kavagutti S V."/>
        </authorList>
    </citation>
    <scope>NUCLEOTIDE SEQUENCE</scope>
</reference>
<name>A0A6J5PRU8_9CAUD</name>
<evidence type="ECO:0000259" key="2">
    <source>
        <dbReference type="Pfam" id="PF18932"/>
    </source>
</evidence>
<evidence type="ECO:0000256" key="1">
    <source>
        <dbReference type="SAM" id="MobiDB-lite"/>
    </source>
</evidence>
<dbReference type="InterPro" id="IPR043736">
    <property type="entry name" value="DUF5681"/>
</dbReference>
<protein>
    <recommendedName>
        <fullName evidence="2">DUF5681 domain-containing protein</fullName>
    </recommendedName>
</protein>
<evidence type="ECO:0000313" key="3">
    <source>
        <dbReference type="EMBL" id="CAB4170214.1"/>
    </source>
</evidence>
<sequence>MAGNGKKWSKGQSGNIKGRPPMDPELRAVSKMSHGYIQQLINKYSAMTRAEVQAKITSADTPMIECTIASIYVKALQSGDYMRWNALLDRAIGKVTEQLEVKSSHTIFKTDFSVDGSLIQTILDGEALDKKEAGGILKE</sequence>
<proteinExistence type="predicted"/>
<accession>A0A6J5PRU8</accession>
<gene>
    <name evidence="3" type="ORF">UFOVP901_53</name>
</gene>
<dbReference type="Pfam" id="PF18932">
    <property type="entry name" value="DUF5681"/>
    <property type="match status" value="1"/>
</dbReference>